<dbReference type="InterPro" id="IPR005467">
    <property type="entry name" value="His_kinase_dom"/>
</dbReference>
<keyword evidence="6" id="KW-0479">Metal-binding</keyword>
<dbReference type="GO" id="GO:0005524">
    <property type="term" value="F:ATP binding"/>
    <property type="evidence" value="ECO:0007669"/>
    <property type="project" value="UniProtKB-KW"/>
</dbReference>
<dbReference type="InterPro" id="IPR036097">
    <property type="entry name" value="HisK_dim/P_sf"/>
</dbReference>
<sequence>MNKASSEEHILRQTVSSLENKIEELKLVQAGHIRIFRALDDINKIILNSTDQDELLEKVLQTFLPLFSCDRAWLLFPCNIKSAITTIPMECTVPEWPGAEVDGIEIPVDDVTREVFKKTLKSCGPVRFDSEENPLDPNYIVNQHFHIQSQLVMAIRPKIGDPWLLGIHHCSAPVIYNENDCALFEALGNRLSDALTSLVSQQGTQKLFNSAEVSIWNEDLSEIYHALENFRKEGITDLRSYLKNNTQIAWDLANSIKLLQVNEATLKLFDAQSEDDFFQHIAETFGPQMIHVFIDELCAMWDKQDLFRAEATYRSLKGKHIDAIITFRLPKSAKDYKAVAVSIIDITDRKKAEKAMHNALQEADRSNQVKSQFLESMSHELRTPLNAILGFAQIMQINKKSPLTPEQHEHVECILTGGNHLLDLVNEILDLAKIEANQLELTVENVDAYDTVSECLSLIAPLGEQRGIRIFNEFDPQQDIYLSTDRRRFKQIFINLLSNAIKYNKPDGTVHVQSKITEKGFLRITVIDTGVGIHKKDRDKVFQMFHRIGAEAMKTREGTGIGLTVAKLLIESMSGLIDFDSTPDLGTRFWIELPLASNKKVLIWNNNMRVGVDRIDRDQQHLIFLLNQVSRENFNLEKFDNFFKKLTAHTQQHFPQEERVMEICGYPDLESHRNRHHGFITQLKGFEKDWLYLKKQSSDLHPSFQEKIREWLYAEILTYDKGLCHYIKGKELEIRQALEALD</sequence>
<dbReference type="SUPFAM" id="SSF47384">
    <property type="entry name" value="Homodimeric domain of signal transducing histidine kinase"/>
    <property type="match status" value="1"/>
</dbReference>
<dbReference type="InterPro" id="IPR003661">
    <property type="entry name" value="HisK_dim/P_dom"/>
</dbReference>
<evidence type="ECO:0000256" key="6">
    <source>
        <dbReference type="ARBA" id="ARBA00022723"/>
    </source>
</evidence>
<dbReference type="Gene3D" id="3.30.450.40">
    <property type="match status" value="1"/>
</dbReference>
<dbReference type="PANTHER" id="PTHR43711">
    <property type="entry name" value="TWO-COMPONENT HISTIDINE KINASE"/>
    <property type="match status" value="1"/>
</dbReference>
<keyword evidence="9" id="KW-0902">Two-component regulatory system</keyword>
<gene>
    <name evidence="11" type="ORF">ACFSKO_08635</name>
</gene>
<keyword evidence="11" id="KW-0547">Nucleotide-binding</keyword>
<evidence type="ECO:0000256" key="2">
    <source>
        <dbReference type="ARBA" id="ARBA00010587"/>
    </source>
</evidence>
<keyword evidence="4" id="KW-0597">Phosphoprotein</keyword>
<evidence type="ECO:0000256" key="9">
    <source>
        <dbReference type="ARBA" id="ARBA00023012"/>
    </source>
</evidence>
<dbReference type="SMART" id="SM00387">
    <property type="entry name" value="HATPase_c"/>
    <property type="match status" value="1"/>
</dbReference>
<evidence type="ECO:0000313" key="11">
    <source>
        <dbReference type="EMBL" id="MFD2205674.1"/>
    </source>
</evidence>
<dbReference type="InterPro" id="IPR004358">
    <property type="entry name" value="Sig_transdc_His_kin-like_C"/>
</dbReference>
<dbReference type="InterPro" id="IPR029016">
    <property type="entry name" value="GAF-like_dom_sf"/>
</dbReference>
<evidence type="ECO:0000256" key="7">
    <source>
        <dbReference type="ARBA" id="ARBA00022777"/>
    </source>
</evidence>
<dbReference type="SMART" id="SM00388">
    <property type="entry name" value="HisKA"/>
    <property type="match status" value="1"/>
</dbReference>
<evidence type="ECO:0000256" key="5">
    <source>
        <dbReference type="ARBA" id="ARBA00022679"/>
    </source>
</evidence>
<dbReference type="SUPFAM" id="SSF55781">
    <property type="entry name" value="GAF domain-like"/>
    <property type="match status" value="1"/>
</dbReference>
<dbReference type="Proteomes" id="UP001597294">
    <property type="component" value="Unassembled WGS sequence"/>
</dbReference>
<feature type="domain" description="Histidine kinase" evidence="10">
    <location>
        <begin position="376"/>
        <end position="597"/>
    </location>
</feature>
<dbReference type="Gene3D" id="3.30.565.10">
    <property type="entry name" value="Histidine kinase-like ATPase, C-terminal domain"/>
    <property type="match status" value="1"/>
</dbReference>
<dbReference type="SUPFAM" id="SSF47188">
    <property type="entry name" value="Hemerythrin-like"/>
    <property type="match status" value="1"/>
</dbReference>
<dbReference type="SUPFAM" id="SSF55874">
    <property type="entry name" value="ATPase domain of HSP90 chaperone/DNA topoisomerase II/histidine kinase"/>
    <property type="match status" value="1"/>
</dbReference>
<protein>
    <recommendedName>
        <fullName evidence="3">histidine kinase</fullName>
        <ecNumber evidence="3">2.7.13.3</ecNumber>
    </recommendedName>
</protein>
<evidence type="ECO:0000256" key="1">
    <source>
        <dbReference type="ARBA" id="ARBA00000085"/>
    </source>
</evidence>
<dbReference type="InterPro" id="IPR036890">
    <property type="entry name" value="HATPase_C_sf"/>
</dbReference>
<comment type="similarity">
    <text evidence="2">Belongs to the hemerythrin family.</text>
</comment>
<dbReference type="InterPro" id="IPR003594">
    <property type="entry name" value="HATPase_dom"/>
</dbReference>
<dbReference type="PANTHER" id="PTHR43711:SF1">
    <property type="entry name" value="HISTIDINE KINASE 1"/>
    <property type="match status" value="1"/>
</dbReference>
<dbReference type="InterPro" id="IPR016131">
    <property type="entry name" value="Haemerythrin_Fe_BS"/>
</dbReference>
<dbReference type="InterPro" id="IPR035965">
    <property type="entry name" value="PAS-like_dom_sf"/>
</dbReference>
<evidence type="ECO:0000259" key="10">
    <source>
        <dbReference type="PROSITE" id="PS50109"/>
    </source>
</evidence>
<dbReference type="CDD" id="cd00082">
    <property type="entry name" value="HisKA"/>
    <property type="match status" value="1"/>
</dbReference>
<dbReference type="Gene3D" id="1.20.120.50">
    <property type="entry name" value="Hemerythrin-like"/>
    <property type="match status" value="1"/>
</dbReference>
<dbReference type="EMBL" id="JBHUII010000004">
    <property type="protein sequence ID" value="MFD2205674.1"/>
    <property type="molecule type" value="Genomic_DNA"/>
</dbReference>
<dbReference type="NCBIfam" id="TIGR02481">
    <property type="entry name" value="hemeryth_dom"/>
    <property type="match status" value="1"/>
</dbReference>
<dbReference type="InterPro" id="IPR035938">
    <property type="entry name" value="Hemerythrin-like_sf"/>
</dbReference>
<dbReference type="RefSeq" id="WP_380250513.1">
    <property type="nucleotide sequence ID" value="NZ_JBHUII010000004.1"/>
</dbReference>
<dbReference type="EC" id="2.7.13.3" evidence="3"/>
<keyword evidence="11" id="KW-0067">ATP-binding</keyword>
<evidence type="ECO:0000256" key="4">
    <source>
        <dbReference type="ARBA" id="ARBA00022553"/>
    </source>
</evidence>
<dbReference type="Pfam" id="PF01814">
    <property type="entry name" value="Hemerythrin"/>
    <property type="match status" value="1"/>
</dbReference>
<evidence type="ECO:0000313" key="12">
    <source>
        <dbReference type="Proteomes" id="UP001597294"/>
    </source>
</evidence>
<dbReference type="InterPro" id="IPR012827">
    <property type="entry name" value="Hemerythrin_metal-bd"/>
</dbReference>
<reference evidence="12" key="1">
    <citation type="journal article" date="2019" name="Int. J. Syst. Evol. Microbiol.">
        <title>The Global Catalogue of Microorganisms (GCM) 10K type strain sequencing project: providing services to taxonomists for standard genome sequencing and annotation.</title>
        <authorList>
            <consortium name="The Broad Institute Genomics Platform"/>
            <consortium name="The Broad Institute Genome Sequencing Center for Infectious Disease"/>
            <person name="Wu L."/>
            <person name="Ma J."/>
        </authorList>
    </citation>
    <scope>NUCLEOTIDE SEQUENCE [LARGE SCALE GENOMIC DNA]</scope>
    <source>
        <strain evidence="12">CGMCC 4.7192</strain>
    </source>
</reference>
<dbReference type="PROSITE" id="PS00550">
    <property type="entry name" value="HEMERYTHRINS"/>
    <property type="match status" value="1"/>
</dbReference>
<dbReference type="InterPro" id="IPR050736">
    <property type="entry name" value="Sensor_HK_Regulatory"/>
</dbReference>
<dbReference type="SUPFAM" id="SSF55785">
    <property type="entry name" value="PYP-like sensor domain (PAS domain)"/>
    <property type="match status" value="1"/>
</dbReference>
<keyword evidence="5" id="KW-0808">Transferase</keyword>
<comment type="catalytic activity">
    <reaction evidence="1">
        <text>ATP + protein L-histidine = ADP + protein N-phospho-L-histidine.</text>
        <dbReference type="EC" id="2.7.13.3"/>
    </reaction>
</comment>
<organism evidence="11 12">
    <name type="scientific">Kiloniella antarctica</name>
    <dbReference type="NCBI Taxonomy" id="1550907"/>
    <lineage>
        <taxon>Bacteria</taxon>
        <taxon>Pseudomonadati</taxon>
        <taxon>Pseudomonadota</taxon>
        <taxon>Alphaproteobacteria</taxon>
        <taxon>Rhodospirillales</taxon>
        <taxon>Kiloniellaceae</taxon>
        <taxon>Kiloniella</taxon>
    </lineage>
</organism>
<dbReference type="PRINTS" id="PR00344">
    <property type="entry name" value="BCTRLSENSOR"/>
</dbReference>
<dbReference type="InterPro" id="IPR012312">
    <property type="entry name" value="Hemerythrin-like"/>
</dbReference>
<accession>A0ABW5BJD7</accession>
<name>A0ABW5BJD7_9PROT</name>
<evidence type="ECO:0000256" key="3">
    <source>
        <dbReference type="ARBA" id="ARBA00012438"/>
    </source>
</evidence>
<evidence type="ECO:0000256" key="8">
    <source>
        <dbReference type="ARBA" id="ARBA00023004"/>
    </source>
</evidence>
<dbReference type="PROSITE" id="PS50109">
    <property type="entry name" value="HIS_KIN"/>
    <property type="match status" value="1"/>
</dbReference>
<keyword evidence="7" id="KW-0418">Kinase</keyword>
<dbReference type="CDD" id="cd12107">
    <property type="entry name" value="Hemerythrin"/>
    <property type="match status" value="1"/>
</dbReference>
<dbReference type="Gene3D" id="3.30.450.20">
    <property type="entry name" value="PAS domain"/>
    <property type="match status" value="1"/>
</dbReference>
<comment type="caution">
    <text evidence="11">The sequence shown here is derived from an EMBL/GenBank/DDBJ whole genome shotgun (WGS) entry which is preliminary data.</text>
</comment>
<keyword evidence="12" id="KW-1185">Reference proteome</keyword>
<dbReference type="Gene3D" id="1.10.287.130">
    <property type="match status" value="1"/>
</dbReference>
<dbReference type="Pfam" id="PF00512">
    <property type="entry name" value="HisKA"/>
    <property type="match status" value="1"/>
</dbReference>
<keyword evidence="8" id="KW-0408">Iron</keyword>
<proteinExistence type="inferred from homology"/>
<dbReference type="Pfam" id="PF02518">
    <property type="entry name" value="HATPase_c"/>
    <property type="match status" value="1"/>
</dbReference>